<organism evidence="2 3">
    <name type="scientific">Mycena chlorophos</name>
    <name type="common">Agaric fungus</name>
    <name type="synonym">Agaricus chlorophos</name>
    <dbReference type="NCBI Taxonomy" id="658473"/>
    <lineage>
        <taxon>Eukaryota</taxon>
        <taxon>Fungi</taxon>
        <taxon>Dikarya</taxon>
        <taxon>Basidiomycota</taxon>
        <taxon>Agaricomycotina</taxon>
        <taxon>Agaricomycetes</taxon>
        <taxon>Agaricomycetidae</taxon>
        <taxon>Agaricales</taxon>
        <taxon>Marasmiineae</taxon>
        <taxon>Mycenaceae</taxon>
        <taxon>Mycena</taxon>
    </lineage>
</organism>
<sequence>MSGRAPPRGPRALLAETARNLTPPTGPRSLNAYLPPNGHPHLAAPPRPPATPPPPPPPTESIAGPSSRPAVAFTLNSSKPKGSLAGFMPRTVASKNRPHDGVPTGPRPLPTGPRAAPPPQPTEPPPPP</sequence>
<name>A0ABQ0L0C4_MYCCL</name>
<dbReference type="Proteomes" id="UP000815677">
    <property type="component" value="Unassembled WGS sequence"/>
</dbReference>
<evidence type="ECO:0000256" key="1">
    <source>
        <dbReference type="SAM" id="MobiDB-lite"/>
    </source>
</evidence>
<gene>
    <name evidence="2" type="ORF">MCHLO_02239</name>
</gene>
<evidence type="ECO:0000313" key="3">
    <source>
        <dbReference type="Proteomes" id="UP000815677"/>
    </source>
</evidence>
<dbReference type="PRINTS" id="PR01217">
    <property type="entry name" value="PRICHEXTENSN"/>
</dbReference>
<keyword evidence="3" id="KW-1185">Reference proteome</keyword>
<accession>A0ABQ0L0C4</accession>
<proteinExistence type="predicted"/>
<feature type="non-terminal residue" evidence="2">
    <location>
        <position position="128"/>
    </location>
</feature>
<dbReference type="EMBL" id="DF839907">
    <property type="protein sequence ID" value="GAT44624.1"/>
    <property type="molecule type" value="Genomic_DNA"/>
</dbReference>
<feature type="compositionally biased region" description="Pro residues" evidence="1">
    <location>
        <begin position="43"/>
        <end position="59"/>
    </location>
</feature>
<feature type="compositionally biased region" description="Pro residues" evidence="1">
    <location>
        <begin position="105"/>
        <end position="128"/>
    </location>
</feature>
<protein>
    <submittedName>
        <fullName evidence="2">Uncharacterized protein</fullName>
    </submittedName>
</protein>
<evidence type="ECO:0000313" key="2">
    <source>
        <dbReference type="EMBL" id="GAT44624.1"/>
    </source>
</evidence>
<reference evidence="2" key="1">
    <citation type="submission" date="2014-09" db="EMBL/GenBank/DDBJ databases">
        <title>Genome sequence of the luminous mushroom Mycena chlorophos for searching fungal bioluminescence genes.</title>
        <authorList>
            <person name="Tanaka Y."/>
            <person name="Kasuga D."/>
            <person name="Oba Y."/>
            <person name="Hase S."/>
            <person name="Sato K."/>
            <person name="Oba Y."/>
            <person name="Sakakibara Y."/>
        </authorList>
    </citation>
    <scope>NUCLEOTIDE SEQUENCE</scope>
</reference>
<feature type="region of interest" description="Disordered" evidence="1">
    <location>
        <begin position="1"/>
        <end position="128"/>
    </location>
</feature>